<dbReference type="OrthoDB" id="2439672at2"/>
<dbReference type="AlphaFoldDB" id="A0A3M8P6T2"/>
<dbReference type="Pfam" id="PF14152">
    <property type="entry name" value="YfhE"/>
    <property type="match status" value="1"/>
</dbReference>
<name>A0A3M8P6T2_9BACL</name>
<keyword evidence="3" id="KW-1185">Reference proteome</keyword>
<accession>A0A3M8P6T2</accession>
<gene>
    <name evidence="2" type="ORF">EEX84_10530</name>
</gene>
<evidence type="ECO:0000313" key="3">
    <source>
        <dbReference type="Proteomes" id="UP000275473"/>
    </source>
</evidence>
<organism evidence="2 3">
    <name type="scientific">Planococcus salinus</name>
    <dbReference type="NCBI Taxonomy" id="1848460"/>
    <lineage>
        <taxon>Bacteria</taxon>
        <taxon>Bacillati</taxon>
        <taxon>Bacillota</taxon>
        <taxon>Bacilli</taxon>
        <taxon>Bacillales</taxon>
        <taxon>Caryophanaceae</taxon>
        <taxon>Planococcus</taxon>
    </lineage>
</organism>
<proteinExistence type="predicted"/>
<dbReference type="InterPro" id="IPR025437">
    <property type="entry name" value="YfhE-like"/>
</dbReference>
<dbReference type="RefSeq" id="WP_123165599.1">
    <property type="nucleotide sequence ID" value="NZ_RIAX01000007.1"/>
</dbReference>
<sequence>MSDEKQPHEKLADKELDLKAAQEVHYQDDFKKADKAAENQEEQDKENKEKDDK</sequence>
<comment type="caution">
    <text evidence="2">The sequence shown here is derived from an EMBL/GenBank/DDBJ whole genome shotgun (WGS) entry which is preliminary data.</text>
</comment>
<feature type="compositionally biased region" description="Basic and acidic residues" evidence="1">
    <location>
        <begin position="1"/>
        <end position="38"/>
    </location>
</feature>
<evidence type="ECO:0000313" key="2">
    <source>
        <dbReference type="EMBL" id="RNF39131.1"/>
    </source>
</evidence>
<feature type="region of interest" description="Disordered" evidence="1">
    <location>
        <begin position="1"/>
        <end position="53"/>
    </location>
</feature>
<reference evidence="2 3" key="1">
    <citation type="journal article" date="2018" name="Int. J. Syst. Evol. Microbiol.">
        <title>Planococcus salinus sp. nov., a moderately halophilic bacterium isolated from a saline-alkali soil.</title>
        <authorList>
            <person name="Gan L."/>
        </authorList>
    </citation>
    <scope>NUCLEOTIDE SEQUENCE [LARGE SCALE GENOMIC DNA]</scope>
    <source>
        <strain evidence="2 3">LCB217</strain>
    </source>
</reference>
<evidence type="ECO:0000256" key="1">
    <source>
        <dbReference type="SAM" id="MobiDB-lite"/>
    </source>
</evidence>
<protein>
    <submittedName>
        <fullName evidence="2">YfhE family protein</fullName>
    </submittedName>
</protein>
<dbReference type="EMBL" id="RIAX01000007">
    <property type="protein sequence ID" value="RNF39131.1"/>
    <property type="molecule type" value="Genomic_DNA"/>
</dbReference>
<dbReference type="Proteomes" id="UP000275473">
    <property type="component" value="Unassembled WGS sequence"/>
</dbReference>